<reference evidence="1" key="1">
    <citation type="submission" date="2016-05" db="EMBL/GenBank/DDBJ databases">
        <authorList>
            <person name="Lavstsen T."/>
            <person name="Jespersen J.S."/>
        </authorList>
    </citation>
    <scope>NUCLEOTIDE SEQUENCE</scope>
    <source>
        <tissue evidence="1">Brain</tissue>
    </source>
</reference>
<evidence type="ECO:0000313" key="1">
    <source>
        <dbReference type="EMBL" id="SBP77525.1"/>
    </source>
</evidence>
<name>A0A1A8CFK7_NOTKA</name>
<accession>A0A1A8CFK7</accession>
<dbReference type="EMBL" id="HADZ01013584">
    <property type="protein sequence ID" value="SBP77525.1"/>
    <property type="molecule type" value="Transcribed_RNA"/>
</dbReference>
<feature type="non-terminal residue" evidence="1">
    <location>
        <position position="1"/>
    </location>
</feature>
<protein>
    <submittedName>
        <fullName evidence="1">Uncharacterized protein</fullName>
    </submittedName>
</protein>
<dbReference type="AlphaFoldDB" id="A0A1A8CFK7"/>
<sequence length="285" mass="30712">ASCPFCAALPVAEKIRRVEYFTPATDEEFLVADTYSPDKALQFFNIGQEPAGFNRLDDVIDSEKYDEAGCHTTRVVRALLQELHAIISAAAVRKGLAVPEPAPPEADDLAGIFGATQTRCPDPIWPRFPAAMSCWSAAFSEPARLEAPISTYAPITKVEGFSDQGWPSVPPLEPDLASLCGVKNHLTGPRAVPAKHDQLLRQLADRAHQCAFQTGAAGNNIAFLPLAFPKWWRSLTLLSSQKPSLLKLLMPSSICALLYSPVLLALLPGRPLSSGLVAHGPALHS</sequence>
<gene>
    <name evidence="1" type="primary">Nfu_g_1_005369</name>
</gene>
<proteinExistence type="predicted"/>
<reference evidence="1" key="2">
    <citation type="submission" date="2016-06" db="EMBL/GenBank/DDBJ databases">
        <title>The genome of a short-lived fish provides insights into sex chromosome evolution and the genetic control of aging.</title>
        <authorList>
            <person name="Reichwald K."/>
            <person name="Felder M."/>
            <person name="Petzold A."/>
            <person name="Koch P."/>
            <person name="Groth M."/>
            <person name="Platzer M."/>
        </authorList>
    </citation>
    <scope>NUCLEOTIDE SEQUENCE</scope>
    <source>
        <tissue evidence="1">Brain</tissue>
    </source>
</reference>
<organism evidence="1">
    <name type="scientific">Nothobranchius kadleci</name>
    <name type="common">African annual killifish</name>
    <dbReference type="NCBI Taxonomy" id="1051664"/>
    <lineage>
        <taxon>Eukaryota</taxon>
        <taxon>Metazoa</taxon>
        <taxon>Chordata</taxon>
        <taxon>Craniata</taxon>
        <taxon>Vertebrata</taxon>
        <taxon>Euteleostomi</taxon>
        <taxon>Actinopterygii</taxon>
        <taxon>Neopterygii</taxon>
        <taxon>Teleostei</taxon>
        <taxon>Neoteleostei</taxon>
        <taxon>Acanthomorphata</taxon>
        <taxon>Ovalentaria</taxon>
        <taxon>Atherinomorphae</taxon>
        <taxon>Cyprinodontiformes</taxon>
        <taxon>Nothobranchiidae</taxon>
        <taxon>Nothobranchius</taxon>
    </lineage>
</organism>